<dbReference type="Proteomes" id="UP001597049">
    <property type="component" value="Unassembled WGS sequence"/>
</dbReference>
<evidence type="ECO:0000313" key="2">
    <source>
        <dbReference type="Proteomes" id="UP001597049"/>
    </source>
</evidence>
<reference evidence="2" key="1">
    <citation type="journal article" date="2019" name="Int. J. Syst. Evol. Microbiol.">
        <title>The Global Catalogue of Microorganisms (GCM) 10K type strain sequencing project: providing services to taxonomists for standard genome sequencing and annotation.</title>
        <authorList>
            <consortium name="The Broad Institute Genomics Platform"/>
            <consortium name="The Broad Institute Genome Sequencing Center for Infectious Disease"/>
            <person name="Wu L."/>
            <person name="Ma J."/>
        </authorList>
    </citation>
    <scope>NUCLEOTIDE SEQUENCE [LARGE SCALE GENOMIC DNA]</scope>
    <source>
        <strain evidence="2">CCUG 56752</strain>
    </source>
</reference>
<dbReference type="Pfam" id="PF07509">
    <property type="entry name" value="DUF1523"/>
    <property type="match status" value="1"/>
</dbReference>
<sequence>MKKIILVIILILIFGYPVSYYLSSETIETRVSDKERITTGTGEDMISKFLVYGEDEVFENTDSWLYFKFDSADVQNEIELGKINKIKVAGWRVPFFSWYRNVISVE</sequence>
<protein>
    <submittedName>
        <fullName evidence="1">DUF1523 family protein</fullName>
    </submittedName>
</protein>
<organism evidence="1 2">
    <name type="scientific">Psychroflexus salinarum</name>
    <dbReference type="NCBI Taxonomy" id="546024"/>
    <lineage>
        <taxon>Bacteria</taxon>
        <taxon>Pseudomonadati</taxon>
        <taxon>Bacteroidota</taxon>
        <taxon>Flavobacteriia</taxon>
        <taxon>Flavobacteriales</taxon>
        <taxon>Flavobacteriaceae</taxon>
        <taxon>Psychroflexus</taxon>
    </lineage>
</organism>
<dbReference type="InterPro" id="IPR011088">
    <property type="entry name" value="Phage_phiNM3_A0EWY4"/>
</dbReference>
<accession>A0ABW3GR86</accession>
<proteinExistence type="predicted"/>
<dbReference type="EMBL" id="JBHTIV010000013">
    <property type="protein sequence ID" value="MFD0933129.1"/>
    <property type="molecule type" value="Genomic_DNA"/>
</dbReference>
<name>A0ABW3GR86_9FLAO</name>
<evidence type="ECO:0000313" key="1">
    <source>
        <dbReference type="EMBL" id="MFD0933129.1"/>
    </source>
</evidence>
<comment type="caution">
    <text evidence="1">The sequence shown here is derived from an EMBL/GenBank/DDBJ whole genome shotgun (WGS) entry which is preliminary data.</text>
</comment>
<dbReference type="RefSeq" id="WP_379658434.1">
    <property type="nucleotide sequence ID" value="NZ_JBHTIV010000013.1"/>
</dbReference>
<gene>
    <name evidence="1" type="ORF">ACFQ0R_11025</name>
</gene>
<keyword evidence="2" id="KW-1185">Reference proteome</keyword>